<protein>
    <submittedName>
        <fullName evidence="2">Uncharacterized protein</fullName>
    </submittedName>
</protein>
<keyword evidence="3" id="KW-1185">Reference proteome</keyword>
<dbReference type="AlphaFoldDB" id="G7YJT7"/>
<reference evidence="2" key="1">
    <citation type="journal article" date="2011" name="Genome Biol.">
        <title>The draft genome of the carcinogenic human liver fluke Clonorchis sinensis.</title>
        <authorList>
            <person name="Wang X."/>
            <person name="Chen W."/>
            <person name="Huang Y."/>
            <person name="Sun J."/>
            <person name="Men J."/>
            <person name="Liu H."/>
            <person name="Luo F."/>
            <person name="Guo L."/>
            <person name="Lv X."/>
            <person name="Deng C."/>
            <person name="Zhou C."/>
            <person name="Fan Y."/>
            <person name="Li X."/>
            <person name="Huang L."/>
            <person name="Hu Y."/>
            <person name="Liang C."/>
            <person name="Hu X."/>
            <person name="Xu J."/>
            <person name="Yu X."/>
        </authorList>
    </citation>
    <scope>NUCLEOTIDE SEQUENCE [LARGE SCALE GENOMIC DNA]</scope>
    <source>
        <strain evidence="2">Henan</strain>
    </source>
</reference>
<reference key="2">
    <citation type="submission" date="2011-10" db="EMBL/GenBank/DDBJ databases">
        <title>The genome and transcriptome sequence of Clonorchis sinensis provide insights into the carcinogenic liver fluke.</title>
        <authorList>
            <person name="Wang X."/>
            <person name="Huang Y."/>
            <person name="Chen W."/>
            <person name="Liu H."/>
            <person name="Guo L."/>
            <person name="Chen Y."/>
            <person name="Luo F."/>
            <person name="Zhou W."/>
            <person name="Sun J."/>
            <person name="Mao Q."/>
            <person name="Liang P."/>
            <person name="Zhou C."/>
            <person name="Tian Y."/>
            <person name="Men J."/>
            <person name="Lv X."/>
            <person name="Huang L."/>
            <person name="Zhou J."/>
            <person name="Hu Y."/>
            <person name="Li R."/>
            <person name="Zhang F."/>
            <person name="Lei H."/>
            <person name="Li X."/>
            <person name="Hu X."/>
            <person name="Liang C."/>
            <person name="Xu J."/>
            <person name="Wu Z."/>
            <person name="Yu X."/>
        </authorList>
    </citation>
    <scope>NUCLEOTIDE SEQUENCE</scope>
    <source>
        <strain>Henan</strain>
    </source>
</reference>
<proteinExistence type="predicted"/>
<gene>
    <name evidence="2" type="ORF">CLF_109789</name>
</gene>
<feature type="non-terminal residue" evidence="2">
    <location>
        <position position="1"/>
    </location>
</feature>
<feature type="compositionally biased region" description="Basic residues" evidence="1">
    <location>
        <begin position="345"/>
        <end position="358"/>
    </location>
</feature>
<evidence type="ECO:0000313" key="2">
    <source>
        <dbReference type="EMBL" id="GAA53220.1"/>
    </source>
</evidence>
<organism evidence="2 3">
    <name type="scientific">Clonorchis sinensis</name>
    <name type="common">Chinese liver fluke</name>
    <dbReference type="NCBI Taxonomy" id="79923"/>
    <lineage>
        <taxon>Eukaryota</taxon>
        <taxon>Metazoa</taxon>
        <taxon>Spiralia</taxon>
        <taxon>Lophotrochozoa</taxon>
        <taxon>Platyhelminthes</taxon>
        <taxon>Trematoda</taxon>
        <taxon>Digenea</taxon>
        <taxon>Opisthorchiida</taxon>
        <taxon>Opisthorchiata</taxon>
        <taxon>Opisthorchiidae</taxon>
        <taxon>Clonorchis</taxon>
    </lineage>
</organism>
<evidence type="ECO:0000256" key="1">
    <source>
        <dbReference type="SAM" id="MobiDB-lite"/>
    </source>
</evidence>
<evidence type="ECO:0000313" key="3">
    <source>
        <dbReference type="Proteomes" id="UP000008909"/>
    </source>
</evidence>
<dbReference type="Proteomes" id="UP000008909">
    <property type="component" value="Unassembled WGS sequence"/>
</dbReference>
<sequence length="404" mass="43903">IQVVHEEHVCAGNKVNEKLGLHAFVNGECRIKPVGTNKLENAAVRLVKNEKHSSIDFRLSLPSHSTSVLVSSQSGMKPFAQWSSLEPFEATFKAGKKPSLGGSSQTYHLACHRYAKTVAGDGDGPIELAGKSQRTFKAGKKPSLGGSSQTYHLACHRYAKTVAGDGDGPIELAGKSQRAFRCISYVAFDIVQTVCARIRTLKVCIDSPVAPGRSAPSGSEFSTREDPQNHSSHTTAQWASTHSLENSLDETYELTPKMDGQWSKGHQTDGARLELCCQDEDAGGHMETVVRNTVSCPVAEIYVTIKAYGCITYSHLVTYITIEMSDKSCRAFRRKHEGLDTARLPKPRQGKSSGRGRVRITDLPDSAIHPSITGTTSRGHVQTDHSSDDFSAGSFIHLVRILSP</sequence>
<name>G7YJT7_CLOSI</name>
<dbReference type="EMBL" id="DF143446">
    <property type="protein sequence ID" value="GAA53220.1"/>
    <property type="molecule type" value="Genomic_DNA"/>
</dbReference>
<feature type="region of interest" description="Disordered" evidence="1">
    <location>
        <begin position="209"/>
        <end position="241"/>
    </location>
</feature>
<feature type="region of interest" description="Disordered" evidence="1">
    <location>
        <begin position="340"/>
        <end position="386"/>
    </location>
</feature>
<accession>G7YJT7</accession>
<feature type="compositionally biased region" description="Polar residues" evidence="1">
    <location>
        <begin position="229"/>
        <end position="241"/>
    </location>
</feature>